<dbReference type="AlphaFoldDB" id="A0A7R8WMC1"/>
<feature type="region of interest" description="Disordered" evidence="1">
    <location>
        <begin position="254"/>
        <end position="276"/>
    </location>
</feature>
<protein>
    <submittedName>
        <fullName evidence="2">Uncharacterized protein</fullName>
    </submittedName>
</protein>
<feature type="compositionally biased region" description="Basic and acidic residues" evidence="1">
    <location>
        <begin position="133"/>
        <end position="152"/>
    </location>
</feature>
<organism evidence="2">
    <name type="scientific">Cyprideis torosa</name>
    <dbReference type="NCBI Taxonomy" id="163714"/>
    <lineage>
        <taxon>Eukaryota</taxon>
        <taxon>Metazoa</taxon>
        <taxon>Ecdysozoa</taxon>
        <taxon>Arthropoda</taxon>
        <taxon>Crustacea</taxon>
        <taxon>Oligostraca</taxon>
        <taxon>Ostracoda</taxon>
        <taxon>Podocopa</taxon>
        <taxon>Podocopida</taxon>
        <taxon>Cytherocopina</taxon>
        <taxon>Cytheroidea</taxon>
        <taxon>Cytherideidae</taxon>
        <taxon>Cyprideis</taxon>
    </lineage>
</organism>
<feature type="region of interest" description="Disordered" evidence="1">
    <location>
        <begin position="130"/>
        <end position="152"/>
    </location>
</feature>
<gene>
    <name evidence="2" type="ORF">CTOB1V02_LOCUS9491</name>
</gene>
<feature type="compositionally biased region" description="Basic and acidic residues" evidence="1">
    <location>
        <begin position="195"/>
        <end position="213"/>
    </location>
</feature>
<evidence type="ECO:0000313" key="2">
    <source>
        <dbReference type="EMBL" id="CAD7231644.1"/>
    </source>
</evidence>
<reference evidence="2" key="1">
    <citation type="submission" date="2020-11" db="EMBL/GenBank/DDBJ databases">
        <authorList>
            <person name="Tran Van P."/>
        </authorList>
    </citation>
    <scope>NUCLEOTIDE SEQUENCE</scope>
</reference>
<evidence type="ECO:0000256" key="1">
    <source>
        <dbReference type="SAM" id="MobiDB-lite"/>
    </source>
</evidence>
<proteinExistence type="predicted"/>
<dbReference type="EMBL" id="OB663733">
    <property type="protein sequence ID" value="CAD7231644.1"/>
    <property type="molecule type" value="Genomic_DNA"/>
</dbReference>
<accession>A0A7R8WMC1</accession>
<feature type="region of interest" description="Disordered" evidence="1">
    <location>
        <begin position="177"/>
        <end position="213"/>
    </location>
</feature>
<name>A0A7R8WMC1_9CRUS</name>
<sequence>MRTPFKHPTDLPGFHERRRHILWKNSVVWSGSHQKVCWCKNAFIFILKRSQWASVHCLFNFCQHGLYCRVIYSGVNGIPSFKLLILCDSVEARELVSSFLLVSCLEESVHNPERRGEAFTSDQPFVQRNSLSKRNEKRQGSEGSKEAKPREDRIHYFEQREIEQPCLEESVHNLERRGEASTLDQPFVQRNPLIKRNEKRQGSEGSKEAKPSRDAAVVIASVGYLLGLLDLMGKRKEISVTPPLIAYPPPITVTESTLAPPTASPAKKNRLQDRLI</sequence>